<proteinExistence type="predicted"/>
<dbReference type="Gene3D" id="1.10.10.10">
    <property type="entry name" value="Winged helix-like DNA-binding domain superfamily/Winged helix DNA-binding domain"/>
    <property type="match status" value="1"/>
</dbReference>
<comment type="caution">
    <text evidence="1">The sequence shown here is derived from an EMBL/GenBank/DDBJ whole genome shotgun (WGS) entry which is preliminary data.</text>
</comment>
<name>A0ABU9K1R5_9BACI</name>
<dbReference type="EMBL" id="JBBYAK010000001">
    <property type="protein sequence ID" value="MEL3959018.1"/>
    <property type="molecule type" value="Genomic_DNA"/>
</dbReference>
<dbReference type="InterPro" id="IPR009057">
    <property type="entry name" value="Homeodomain-like_sf"/>
</dbReference>
<accession>A0ABU9K1R5</accession>
<dbReference type="PANTHER" id="PTHR34849:SF3">
    <property type="entry name" value="SSR2962 PROTEIN"/>
    <property type="match status" value="1"/>
</dbReference>
<sequence>MEQILEKYSNTLERNKKSIGFHSTQDGNLEITKEQFQKKIFVSPNNNFKNIGNKGLITHKVEYNRYHQNEDRMVSMFGRKYLEKMIIEDKNVKIDPNVMGGIPVITGTRIQVSLILACLRDEMTIEEICEDYSLSPQTVKEVLNFVIKVLDKPFTEE</sequence>
<organism evidence="1 2">
    <name type="scientific">Caldifermentibacillus hisashii</name>
    <dbReference type="NCBI Taxonomy" id="996558"/>
    <lineage>
        <taxon>Bacteria</taxon>
        <taxon>Bacillati</taxon>
        <taxon>Bacillota</taxon>
        <taxon>Bacilli</taxon>
        <taxon>Bacillales</taxon>
        <taxon>Bacillaceae</taxon>
        <taxon>Caldifermentibacillus</taxon>
    </lineage>
</organism>
<dbReference type="InterPro" id="IPR036388">
    <property type="entry name" value="WH-like_DNA-bd_sf"/>
</dbReference>
<dbReference type="RefSeq" id="WP_251250675.1">
    <property type="nucleotide sequence ID" value="NZ_CP150143.1"/>
</dbReference>
<dbReference type="PANTHER" id="PTHR34849">
    <property type="entry name" value="SSL5025 PROTEIN"/>
    <property type="match status" value="1"/>
</dbReference>
<protein>
    <submittedName>
        <fullName evidence="1">DUF433 domain-containing protein</fullName>
    </submittedName>
</protein>
<dbReference type="Pfam" id="PF04255">
    <property type="entry name" value="DUF433"/>
    <property type="match status" value="1"/>
</dbReference>
<evidence type="ECO:0000313" key="2">
    <source>
        <dbReference type="Proteomes" id="UP001459714"/>
    </source>
</evidence>
<dbReference type="InterPro" id="IPR007367">
    <property type="entry name" value="DUF433"/>
</dbReference>
<reference evidence="1 2" key="1">
    <citation type="submission" date="2024-03" db="EMBL/GenBank/DDBJ databases">
        <title>Bacilli Hybrid Assemblies.</title>
        <authorList>
            <person name="Kovac J."/>
        </authorList>
    </citation>
    <scope>NUCLEOTIDE SEQUENCE [LARGE SCALE GENOMIC DNA]</scope>
    <source>
        <strain evidence="1 2">FSL M8-0022</strain>
    </source>
</reference>
<gene>
    <name evidence="1" type="ORF">NST17_17840</name>
</gene>
<keyword evidence="2" id="KW-1185">Reference proteome</keyword>
<evidence type="ECO:0000313" key="1">
    <source>
        <dbReference type="EMBL" id="MEL3959018.1"/>
    </source>
</evidence>
<dbReference type="SUPFAM" id="SSF46689">
    <property type="entry name" value="Homeodomain-like"/>
    <property type="match status" value="1"/>
</dbReference>
<dbReference type="Proteomes" id="UP001459714">
    <property type="component" value="Unassembled WGS sequence"/>
</dbReference>